<gene>
    <name evidence="3" type="ORF">IZO911_LOCUS33472</name>
</gene>
<dbReference type="Proteomes" id="UP000663860">
    <property type="component" value="Unassembled WGS sequence"/>
</dbReference>
<accession>A0A815CZ77</accession>
<evidence type="ECO:0000313" key="3">
    <source>
        <dbReference type="EMBL" id="CAF1290281.1"/>
    </source>
</evidence>
<evidence type="ECO:0000313" key="4">
    <source>
        <dbReference type="Proteomes" id="UP000663860"/>
    </source>
</evidence>
<keyword evidence="1" id="KW-0175">Coiled coil</keyword>
<evidence type="ECO:0000256" key="1">
    <source>
        <dbReference type="SAM" id="Coils"/>
    </source>
</evidence>
<reference evidence="3" key="1">
    <citation type="submission" date="2021-02" db="EMBL/GenBank/DDBJ databases">
        <authorList>
            <person name="Nowell W R."/>
        </authorList>
    </citation>
    <scope>NUCLEOTIDE SEQUENCE</scope>
</reference>
<comment type="caution">
    <text evidence="3">The sequence shown here is derived from an EMBL/GenBank/DDBJ whole genome shotgun (WGS) entry which is preliminary data.</text>
</comment>
<dbReference type="EMBL" id="CAJNOE010000617">
    <property type="protein sequence ID" value="CAF1290281.1"/>
    <property type="molecule type" value="Genomic_DNA"/>
</dbReference>
<organism evidence="3 4">
    <name type="scientific">Adineta steineri</name>
    <dbReference type="NCBI Taxonomy" id="433720"/>
    <lineage>
        <taxon>Eukaryota</taxon>
        <taxon>Metazoa</taxon>
        <taxon>Spiralia</taxon>
        <taxon>Gnathifera</taxon>
        <taxon>Rotifera</taxon>
        <taxon>Eurotatoria</taxon>
        <taxon>Bdelloidea</taxon>
        <taxon>Adinetida</taxon>
        <taxon>Adinetidae</taxon>
        <taxon>Adineta</taxon>
    </lineage>
</organism>
<evidence type="ECO:0000256" key="2">
    <source>
        <dbReference type="SAM" id="MobiDB-lite"/>
    </source>
</evidence>
<sequence length="437" mass="52225">MKQLPDEFMDDNEISKHEKHFELRGNNTIQLENELSLLREQYNELLQYSNTIKFELDNARKQLHEQNTLDSSIIPNDSSELEHERRRSTQLEKDLISLKIKYEDVCERVTAATLQLERVQVLDSSIIPNDSSELEHERRRSTQLEKDLISLKIKYEDVCERVTAATLQLERVQVVLEQTLRRCEQLEKEKLEINGKSDHLSQNVASVTAKYKDKMNSIKSRLEQTDRERREAQYRTEQLQHEIERLKNELTHKKEVIYEKDKLIQDTQYKSREMFLERQSAEEKISNEYKRLNELEDRNRLLEEELERIRRSQILENITVRRTDVINLDGGTIDSSNRIEELRMKINEYERKFLHEKTSKESLQVQMKILEEENTDLRDIMSQMRKRTQDDRREDRDRNDEIQLLIARAESNARQYMSNFNLSPSPTSTLVRIMPLS</sequence>
<name>A0A815CZ77_9BILA</name>
<proteinExistence type="predicted"/>
<protein>
    <submittedName>
        <fullName evidence="3">Uncharacterized protein</fullName>
    </submittedName>
</protein>
<feature type="region of interest" description="Disordered" evidence="2">
    <location>
        <begin position="67"/>
        <end position="86"/>
    </location>
</feature>
<dbReference type="AlphaFoldDB" id="A0A815CZ77"/>
<feature type="coiled-coil region" evidence="1">
    <location>
        <begin position="134"/>
        <end position="419"/>
    </location>
</feature>
<feature type="compositionally biased region" description="Polar residues" evidence="2">
    <location>
        <begin position="67"/>
        <end position="78"/>
    </location>
</feature>